<dbReference type="AlphaFoldDB" id="A0A4Y3VTB8"/>
<keyword evidence="2" id="KW-1185">Reference proteome</keyword>
<name>A0A4Y3VTB8_9ACTN</name>
<dbReference type="InterPro" id="IPR021408">
    <property type="entry name" value="DUF3046"/>
</dbReference>
<evidence type="ECO:0000313" key="2">
    <source>
        <dbReference type="Proteomes" id="UP000317881"/>
    </source>
</evidence>
<sequence length="64" mass="7523">MRLTVFWERMAEHFGSGYADTFARDHVMSELGERTVYQALDAGWEAKDVWRVICTVMNVPQEKR</sequence>
<gene>
    <name evidence="1" type="ORF">SSP24_69700</name>
</gene>
<dbReference type="Pfam" id="PF11248">
    <property type="entry name" value="DUF3046"/>
    <property type="match status" value="1"/>
</dbReference>
<organism evidence="1 2">
    <name type="scientific">Streptomyces spinoverrucosus</name>
    <dbReference type="NCBI Taxonomy" id="284043"/>
    <lineage>
        <taxon>Bacteria</taxon>
        <taxon>Bacillati</taxon>
        <taxon>Actinomycetota</taxon>
        <taxon>Actinomycetes</taxon>
        <taxon>Kitasatosporales</taxon>
        <taxon>Streptomycetaceae</taxon>
        <taxon>Streptomyces</taxon>
    </lineage>
</organism>
<evidence type="ECO:0000313" key="1">
    <source>
        <dbReference type="EMBL" id="GEC09315.1"/>
    </source>
</evidence>
<reference evidence="1 2" key="1">
    <citation type="submission" date="2019-06" db="EMBL/GenBank/DDBJ databases">
        <title>Whole genome shotgun sequence of Streptomyces spinoverrucosus NBRC 14228.</title>
        <authorList>
            <person name="Hosoyama A."/>
            <person name="Uohara A."/>
            <person name="Ohji S."/>
            <person name="Ichikawa N."/>
        </authorList>
    </citation>
    <scope>NUCLEOTIDE SEQUENCE [LARGE SCALE GENOMIC DNA]</scope>
    <source>
        <strain evidence="1 2">NBRC 14228</strain>
    </source>
</reference>
<accession>A0A4Y3VTB8</accession>
<dbReference type="RefSeq" id="WP_141313978.1">
    <property type="nucleotide sequence ID" value="NZ_BJND01000069.1"/>
</dbReference>
<protein>
    <recommendedName>
        <fullName evidence="3">DUF3046 domain-containing protein</fullName>
    </recommendedName>
</protein>
<dbReference type="Proteomes" id="UP000317881">
    <property type="component" value="Unassembled WGS sequence"/>
</dbReference>
<evidence type="ECO:0008006" key="3">
    <source>
        <dbReference type="Google" id="ProtNLM"/>
    </source>
</evidence>
<dbReference type="OrthoDB" id="3215033at2"/>
<proteinExistence type="predicted"/>
<comment type="caution">
    <text evidence="1">The sequence shown here is derived from an EMBL/GenBank/DDBJ whole genome shotgun (WGS) entry which is preliminary data.</text>
</comment>
<dbReference type="EMBL" id="BJND01000069">
    <property type="protein sequence ID" value="GEC09315.1"/>
    <property type="molecule type" value="Genomic_DNA"/>
</dbReference>